<dbReference type="Pfam" id="PF05872">
    <property type="entry name" value="HerA_C"/>
    <property type="match status" value="1"/>
</dbReference>
<evidence type="ECO:0000313" key="3">
    <source>
        <dbReference type="EMBL" id="MEC4175226.1"/>
    </source>
</evidence>
<organism evidence="3 4">
    <name type="scientific">Adlercreutzia wanghongyangiae</name>
    <dbReference type="NCBI Taxonomy" id="3111451"/>
    <lineage>
        <taxon>Bacteria</taxon>
        <taxon>Bacillati</taxon>
        <taxon>Actinomycetota</taxon>
        <taxon>Coriobacteriia</taxon>
        <taxon>Eggerthellales</taxon>
        <taxon>Eggerthellaceae</taxon>
        <taxon>Adlercreutzia</taxon>
    </lineage>
</organism>
<dbReference type="PANTHER" id="PTHR30121:SF6">
    <property type="entry name" value="SLR6007 PROTEIN"/>
    <property type="match status" value="1"/>
</dbReference>
<dbReference type="InterPro" id="IPR033186">
    <property type="entry name" value="HerA_C"/>
</dbReference>
<feature type="domain" description="Helicase HerA-like C-terminal" evidence="2">
    <location>
        <begin position="7"/>
        <end position="465"/>
    </location>
</feature>
<gene>
    <name evidence="3" type="ORF">VIN30_02045</name>
</gene>
<dbReference type="InterPro" id="IPR027417">
    <property type="entry name" value="P-loop_NTPase"/>
</dbReference>
<dbReference type="EMBL" id="JAYMFF010000002">
    <property type="protein sequence ID" value="MEC4175226.1"/>
    <property type="molecule type" value="Genomic_DNA"/>
</dbReference>
<dbReference type="PANTHER" id="PTHR30121">
    <property type="entry name" value="UNCHARACTERIZED PROTEIN YJGR-RELATED"/>
    <property type="match status" value="1"/>
</dbReference>
<keyword evidence="4" id="KW-1185">Reference proteome</keyword>
<dbReference type="Proteomes" id="UP001349994">
    <property type="component" value="Unassembled WGS sequence"/>
</dbReference>
<protein>
    <submittedName>
        <fullName evidence="3">Helicase HerA-like domain-containing protein</fullName>
    </submittedName>
</protein>
<name>A0ABU6IFL9_9ACTN</name>
<feature type="region of interest" description="Disordered" evidence="1">
    <location>
        <begin position="481"/>
        <end position="519"/>
    </location>
</feature>
<evidence type="ECO:0000256" key="1">
    <source>
        <dbReference type="SAM" id="MobiDB-lite"/>
    </source>
</evidence>
<sequence length="545" mass="58764">MLENDRIKVAQGENPCYLLLNQANRHGLIAGASGTGKTVTLKVLAEGFSRAGVPVFMADVKGDVTGIAQAGEDTAALRERAEKLGAAGWQPQGCPTRLWDMLGDGGIPVRVTVSDMGPDLLASLLDLTDVQAGVLSVAFRVADDHGMLLIDLKDLRAMLTYLADHAKEVEVAYGRVSSQSIGAIQRALLTLEDEGGDIFFGEPALDLADWLVCDDAGQGMVNVLAAARLMASPRIYAMFLLWMLGELYETLPEVGDAAKPKFVFFFDEAHLLFNNMPRALADKIVQTVKLIRSKGVGLYFISQSPADIPDEVLAQLSNRIQHGLRAYTPAEQKAVRAAAQAFRENPAFNAEEALLEVGTGEALVSFLNEEGQPSVVERAKVLPPECLMAAASEKALAAVREASAPLLEKYGQAVDRESAYELINAERAEAAEADALAKEREALEAERAAFEKEKAAAEAKEQKEAQRAADAAAKAAEKQAAKEAALAQKEAERAAREVEREAERAAKAEQKQREQMAKTVNSVIGQIGREAGRQLMRGLFGNLRR</sequence>
<dbReference type="Gene3D" id="3.40.50.300">
    <property type="entry name" value="P-loop containing nucleotide triphosphate hydrolases"/>
    <property type="match status" value="2"/>
</dbReference>
<accession>A0ABU6IFL9</accession>
<evidence type="ECO:0000259" key="2">
    <source>
        <dbReference type="Pfam" id="PF05872"/>
    </source>
</evidence>
<comment type="caution">
    <text evidence="3">The sequence shown here is derived from an EMBL/GenBank/DDBJ whole genome shotgun (WGS) entry which is preliminary data.</text>
</comment>
<evidence type="ECO:0000313" key="4">
    <source>
        <dbReference type="Proteomes" id="UP001349994"/>
    </source>
</evidence>
<dbReference type="RefSeq" id="WP_338208882.1">
    <property type="nucleotide sequence ID" value="NZ_JAYMFF010000002.1"/>
</dbReference>
<dbReference type="InterPro" id="IPR051162">
    <property type="entry name" value="T4SS_component"/>
</dbReference>
<proteinExistence type="predicted"/>
<dbReference type="SUPFAM" id="SSF52540">
    <property type="entry name" value="P-loop containing nucleoside triphosphate hydrolases"/>
    <property type="match status" value="1"/>
</dbReference>
<feature type="compositionally biased region" description="Basic and acidic residues" evidence="1">
    <location>
        <begin position="489"/>
        <end position="516"/>
    </location>
</feature>
<reference evidence="3 4" key="1">
    <citation type="submission" date="2024-01" db="EMBL/GenBank/DDBJ databases">
        <title>novel species in genus Adlercreutzia.</title>
        <authorList>
            <person name="Liu X."/>
        </authorList>
    </citation>
    <scope>NUCLEOTIDE SEQUENCE [LARGE SCALE GENOMIC DNA]</scope>
    <source>
        <strain evidence="3 4">R7</strain>
    </source>
</reference>